<dbReference type="KEGG" id="vg:17776467"/>
<evidence type="ECO:0000256" key="1">
    <source>
        <dbReference type="SAM" id="Phobius"/>
    </source>
</evidence>
<keyword evidence="1" id="KW-0812">Transmembrane</keyword>
<dbReference type="EMBL" id="KF550303">
    <property type="protein sequence ID" value="AGZ17691.1"/>
    <property type="molecule type" value="Genomic_DNA"/>
</dbReference>
<feature type="transmembrane region" description="Helical" evidence="1">
    <location>
        <begin position="7"/>
        <end position="30"/>
    </location>
</feature>
<keyword evidence="3" id="KW-1185">Reference proteome</keyword>
<dbReference type="OrthoDB" id="41570at10239"/>
<keyword evidence="1" id="KW-1133">Transmembrane helix</keyword>
<sequence length="34" mass="3723">MLDYTNLWCVAALVSFIVAACSVVAIHIILESEK</sequence>
<accession>V5KSR9</accession>
<gene>
    <name evidence="2" type="ORF">4MG_217</name>
</gene>
<proteinExistence type="predicted"/>
<dbReference type="RefSeq" id="YP_008857433.1">
    <property type="nucleotide sequence ID" value="NC_022968.1"/>
</dbReference>
<organism evidence="2 3">
    <name type="scientific">Escherichia phage 4MG</name>
    <dbReference type="NCBI Taxonomy" id="1391428"/>
    <lineage>
        <taxon>Viruses</taxon>
        <taxon>Duplodnaviria</taxon>
        <taxon>Heunggongvirae</taxon>
        <taxon>Uroviricota</taxon>
        <taxon>Caudoviricetes</taxon>
        <taxon>Vequintavirinae</taxon>
        <taxon>Seunavirus</taxon>
        <taxon>Seunavirus 4MG</taxon>
    </lineage>
</organism>
<protein>
    <submittedName>
        <fullName evidence="2">Hyphothetical protein</fullName>
    </submittedName>
</protein>
<dbReference type="Proteomes" id="UP000018620">
    <property type="component" value="Segment"/>
</dbReference>
<keyword evidence="1" id="KW-0472">Membrane</keyword>
<evidence type="ECO:0000313" key="3">
    <source>
        <dbReference type="Proteomes" id="UP000018620"/>
    </source>
</evidence>
<name>V5KSR9_9CAUD</name>
<reference evidence="2 3" key="1">
    <citation type="journal article" date="2014" name="Arch. Virol.">
        <title>Complete genome sequence of enterobacteria phage 4MG, a new member of the subgroup "PVP-SE1-like phage" of the "rV5-like viruses".</title>
        <authorList>
            <person name="Kim M."/>
            <person name="Heu S."/>
            <person name="Ryu S."/>
        </authorList>
    </citation>
    <scope>NUCLEOTIDE SEQUENCE [LARGE SCALE GENOMIC DNA]</scope>
</reference>
<evidence type="ECO:0000313" key="2">
    <source>
        <dbReference type="EMBL" id="AGZ17691.1"/>
    </source>
</evidence>